<keyword evidence="6" id="KW-0804">Transcription</keyword>
<comment type="subcellular location">
    <subcellularLocation>
        <location evidence="1">Nucleus</location>
    </subcellularLocation>
</comment>
<dbReference type="InParanoid" id="A0A7R8ULF2"/>
<dbReference type="GO" id="GO:0003712">
    <property type="term" value="F:transcription coregulator activity"/>
    <property type="evidence" value="ECO:0007669"/>
    <property type="project" value="TreeGrafter"/>
</dbReference>
<evidence type="ECO:0000256" key="3">
    <source>
        <dbReference type="ARBA" id="ARBA00019693"/>
    </source>
</evidence>
<dbReference type="OrthoDB" id="21216at2759"/>
<sequence>MKDIAMDTQKTTSRTSLLNLMLLKAWRERWTDSQWGINIKTVLPRGVSGDVYNLADCILQQALIGSCANPLVLSYLRHSLCAHLISHAAVLKRISKYESYEKVYCVTALLDFLDAIMDGVTCRGKPEESVLPNAIVSLVYWLINIFSTTLQKYEINGQLNTEQQHMLDKMAEVVEKIAKNDFLLGILYIGKQEDPELCKQITTKYCEVKNTLANTNYVPKSSTICDLLQYLAYINIDQLEMVELDSNNVETTTFCIQPLLAVEVILNPINETQNYVSELLTVQRLKHYSNVRLYFEIMRAGLLSLTDVIEITYDTMWVTFTFIKVPHIFKQIHAMTQGEKDLSHEIPDVISALEMLLEDSSILDFVDAKCACNTVEYMLNDWAKQNIVDEKHVKKYAAVREPISQLLQKQEAVNQFSIINFVIRAEVPMSGILKTLSSEYSKVQDHLIKMLCQVLVGNSFDLILSVAAVEGKLGTFVSQLIQCNEKSQQVPGEVGLPAMSRQILFDVSFLMLVYIVQTYGSEVVLSENGDTFIEKWIRDCMFQKNKRKSPKSIVQSCDESIVDELLMTLSKPDGQMKSSSLTWQAICMNLPGVLYQVLIAWENDTISATDVKIILENIKRRPFSFSVCAASYLCAYMQTVREDELLKPLNMIQQFLTTLNPDEMTPQEHVKERYVLSIQIIRKMQQNAGKSQIRNAHNLVSHSPLEDQFREVWKKVTECGFLPIKGAQVLYSLLQGCGSVWLVQKLVDEVLKPKYTKDMEKAMDIIFGVMHLDIEKNTIALLDFVLPMLLFNKQQKKHITDPQSLILARLCVYCVIACIDSPGCTTKKRHRSDNDMEDVDMCNLSKIRKLNGDNDTCITDCVPDEVMNEEPSISIAQPSLSLGESTTSNKEPAITIREPLQSSLKNTFKTFSHFVTTDELSPRVYFIFQFISLLVQNGKDRITPILQLIPNTLMQNLLKVMMTDDITIGLICRVYDLHTSSGRQAAITDLCLLRNIRLRKRSVKL</sequence>
<reference evidence="9 10" key="1">
    <citation type="submission" date="2020-11" db="EMBL/GenBank/DDBJ databases">
        <authorList>
            <person name="Wallbank WR R."/>
            <person name="Pardo Diaz C."/>
            <person name="Kozak K."/>
            <person name="Martin S."/>
            <person name="Jiggins C."/>
            <person name="Moest M."/>
            <person name="Warren A I."/>
            <person name="Generalovic N T."/>
            <person name="Byers J.R.P. K."/>
            <person name="Montejo-Kovacevich G."/>
            <person name="Yen C E."/>
        </authorList>
    </citation>
    <scope>NUCLEOTIDE SEQUENCE [LARGE SCALE GENOMIC DNA]</scope>
</reference>
<comment type="similarity">
    <text evidence="2">Belongs to the Mediator complex subunit 24 family.</text>
</comment>
<dbReference type="GO" id="GO:0060261">
    <property type="term" value="P:positive regulation of transcription initiation by RNA polymerase II"/>
    <property type="evidence" value="ECO:0007669"/>
    <property type="project" value="TreeGrafter"/>
</dbReference>
<evidence type="ECO:0000256" key="4">
    <source>
        <dbReference type="ARBA" id="ARBA00023015"/>
    </source>
</evidence>
<gene>
    <name evidence="9" type="ORF">HERILL_LOCUS5845</name>
</gene>
<evidence type="ECO:0000256" key="5">
    <source>
        <dbReference type="ARBA" id="ARBA00023159"/>
    </source>
</evidence>
<dbReference type="AlphaFoldDB" id="A0A7R8ULF2"/>
<dbReference type="GO" id="GO:0016592">
    <property type="term" value="C:mediator complex"/>
    <property type="evidence" value="ECO:0007669"/>
    <property type="project" value="InterPro"/>
</dbReference>
<dbReference type="Proteomes" id="UP000594454">
    <property type="component" value="Chromosome 2"/>
</dbReference>
<keyword evidence="4" id="KW-0805">Transcription regulation</keyword>
<name>A0A7R8ULF2_HERIL</name>
<evidence type="ECO:0000256" key="6">
    <source>
        <dbReference type="ARBA" id="ARBA00023163"/>
    </source>
</evidence>
<keyword evidence="7" id="KW-0539">Nucleus</keyword>
<accession>A0A7R8ULF2</accession>
<evidence type="ECO:0000313" key="10">
    <source>
        <dbReference type="Proteomes" id="UP000594454"/>
    </source>
</evidence>
<dbReference type="PANTHER" id="PTHR12898:SF1">
    <property type="entry name" value="MEDIATOR OF RNA POLYMERASE II TRANSCRIPTION SUBUNIT 24"/>
    <property type="match status" value="1"/>
</dbReference>
<evidence type="ECO:0000256" key="1">
    <source>
        <dbReference type="ARBA" id="ARBA00004123"/>
    </source>
</evidence>
<evidence type="ECO:0000256" key="7">
    <source>
        <dbReference type="ARBA" id="ARBA00023242"/>
    </source>
</evidence>
<dbReference type="EMBL" id="LR899010">
    <property type="protein sequence ID" value="CAD7082840.1"/>
    <property type="molecule type" value="Genomic_DNA"/>
</dbReference>
<evidence type="ECO:0000256" key="2">
    <source>
        <dbReference type="ARBA" id="ARBA00007864"/>
    </source>
</evidence>
<dbReference type="InterPro" id="IPR021429">
    <property type="entry name" value="Mediator_Med24"/>
</dbReference>
<dbReference type="OMA" id="RWSDSQW"/>
<evidence type="ECO:0000313" key="9">
    <source>
        <dbReference type="EMBL" id="CAD7082840.1"/>
    </source>
</evidence>
<dbReference type="FunCoup" id="A0A7R8ULF2">
    <property type="interactions" value="874"/>
</dbReference>
<dbReference type="Pfam" id="PF11277">
    <property type="entry name" value="Med24_N"/>
    <property type="match status" value="1"/>
</dbReference>
<keyword evidence="10" id="KW-1185">Reference proteome</keyword>
<protein>
    <recommendedName>
        <fullName evidence="3">Mediator of RNA polymerase II transcription subunit 24</fullName>
    </recommendedName>
    <alternativeName>
        <fullName evidence="8">Mediator complex subunit 24</fullName>
    </alternativeName>
</protein>
<keyword evidence="5" id="KW-0010">Activator</keyword>
<proteinExistence type="inferred from homology"/>
<dbReference type="PANTHER" id="PTHR12898">
    <property type="entry name" value="MEDIATOR OF RNA POLYMERASE II TRANSCRIPTION SUBUNIT 24"/>
    <property type="match status" value="1"/>
</dbReference>
<organism evidence="9 10">
    <name type="scientific">Hermetia illucens</name>
    <name type="common">Black soldier fly</name>
    <dbReference type="NCBI Taxonomy" id="343691"/>
    <lineage>
        <taxon>Eukaryota</taxon>
        <taxon>Metazoa</taxon>
        <taxon>Ecdysozoa</taxon>
        <taxon>Arthropoda</taxon>
        <taxon>Hexapoda</taxon>
        <taxon>Insecta</taxon>
        <taxon>Pterygota</taxon>
        <taxon>Neoptera</taxon>
        <taxon>Endopterygota</taxon>
        <taxon>Diptera</taxon>
        <taxon>Brachycera</taxon>
        <taxon>Stratiomyomorpha</taxon>
        <taxon>Stratiomyidae</taxon>
        <taxon>Hermetiinae</taxon>
        <taxon>Hermetia</taxon>
    </lineage>
</organism>
<evidence type="ECO:0000256" key="8">
    <source>
        <dbReference type="ARBA" id="ARBA00031960"/>
    </source>
</evidence>